<feature type="non-terminal residue" evidence="1">
    <location>
        <position position="106"/>
    </location>
</feature>
<protein>
    <submittedName>
        <fullName evidence="1">Gag-pol polyprotein</fullName>
    </submittedName>
</protein>
<evidence type="ECO:0000313" key="2">
    <source>
        <dbReference type="Proteomes" id="UP000265520"/>
    </source>
</evidence>
<dbReference type="AlphaFoldDB" id="A0A392SC91"/>
<proteinExistence type="predicted"/>
<organism evidence="1 2">
    <name type="scientific">Trifolium medium</name>
    <dbReference type="NCBI Taxonomy" id="97028"/>
    <lineage>
        <taxon>Eukaryota</taxon>
        <taxon>Viridiplantae</taxon>
        <taxon>Streptophyta</taxon>
        <taxon>Embryophyta</taxon>
        <taxon>Tracheophyta</taxon>
        <taxon>Spermatophyta</taxon>
        <taxon>Magnoliopsida</taxon>
        <taxon>eudicotyledons</taxon>
        <taxon>Gunneridae</taxon>
        <taxon>Pentapetalae</taxon>
        <taxon>rosids</taxon>
        <taxon>fabids</taxon>
        <taxon>Fabales</taxon>
        <taxon>Fabaceae</taxon>
        <taxon>Papilionoideae</taxon>
        <taxon>50 kb inversion clade</taxon>
        <taxon>NPAAA clade</taxon>
        <taxon>Hologalegina</taxon>
        <taxon>IRL clade</taxon>
        <taxon>Trifolieae</taxon>
        <taxon>Trifolium</taxon>
    </lineage>
</organism>
<feature type="non-terminal residue" evidence="1">
    <location>
        <position position="1"/>
    </location>
</feature>
<comment type="caution">
    <text evidence="1">The sequence shown here is derived from an EMBL/GenBank/DDBJ whole genome shotgun (WGS) entry which is preliminary data.</text>
</comment>
<dbReference type="EMBL" id="LXQA010358088">
    <property type="protein sequence ID" value="MCI46478.1"/>
    <property type="molecule type" value="Genomic_DNA"/>
</dbReference>
<sequence>EYEVNLWHQKHDSSVERVTDVKDEVGTSSQQTYVSDKESNIESGVIDYEYSQANKGPSFRIQENHPEENIIRYRDADLGGSADDRINPSGGCFLLDNNLISWFNQK</sequence>
<reference evidence="1 2" key="1">
    <citation type="journal article" date="2018" name="Front. Plant Sci.">
        <title>Red Clover (Trifolium pratense) and Zigzag Clover (T. medium) - A Picture of Genomic Similarities and Differences.</title>
        <authorList>
            <person name="Dluhosova J."/>
            <person name="Istvanek J."/>
            <person name="Nedelnik J."/>
            <person name="Repkova J."/>
        </authorList>
    </citation>
    <scope>NUCLEOTIDE SEQUENCE [LARGE SCALE GENOMIC DNA]</scope>
    <source>
        <strain evidence="2">cv. 10/8</strain>
        <tissue evidence="1">Leaf</tissue>
    </source>
</reference>
<name>A0A392SC91_9FABA</name>
<dbReference type="Proteomes" id="UP000265520">
    <property type="component" value="Unassembled WGS sequence"/>
</dbReference>
<evidence type="ECO:0000313" key="1">
    <source>
        <dbReference type="EMBL" id="MCI46478.1"/>
    </source>
</evidence>
<keyword evidence="2" id="KW-1185">Reference proteome</keyword>
<accession>A0A392SC91</accession>